<keyword evidence="6" id="KW-0969">Cilium</keyword>
<keyword evidence="7" id="KW-1185">Reference proteome</keyword>
<dbReference type="InterPro" id="IPR021136">
    <property type="entry name" value="Flagellar_hook_control-like_C"/>
</dbReference>
<dbReference type="InterPro" id="IPR038610">
    <property type="entry name" value="FliK-like_C_sf"/>
</dbReference>
<evidence type="ECO:0000256" key="2">
    <source>
        <dbReference type="ARBA" id="ARBA00009149"/>
    </source>
</evidence>
<feature type="compositionally biased region" description="Low complexity" evidence="4">
    <location>
        <begin position="128"/>
        <end position="139"/>
    </location>
</feature>
<dbReference type="RefSeq" id="WP_229157060.1">
    <property type="nucleotide sequence ID" value="NZ_JAJEWP010000001.1"/>
</dbReference>
<feature type="compositionally biased region" description="Low complexity" evidence="4">
    <location>
        <begin position="588"/>
        <end position="600"/>
    </location>
</feature>
<feature type="compositionally biased region" description="Basic and acidic residues" evidence="4">
    <location>
        <begin position="30"/>
        <end position="53"/>
    </location>
</feature>
<evidence type="ECO:0000256" key="4">
    <source>
        <dbReference type="SAM" id="MobiDB-lite"/>
    </source>
</evidence>
<dbReference type="Gene3D" id="3.30.750.140">
    <property type="match status" value="1"/>
</dbReference>
<dbReference type="Proteomes" id="UP001520878">
    <property type="component" value="Unassembled WGS sequence"/>
</dbReference>
<evidence type="ECO:0000313" key="7">
    <source>
        <dbReference type="Proteomes" id="UP001520878"/>
    </source>
</evidence>
<feature type="region of interest" description="Disordered" evidence="4">
    <location>
        <begin position="1"/>
        <end position="142"/>
    </location>
</feature>
<keyword evidence="6" id="KW-0282">Flagellum</keyword>
<name>A0ABS8G5K4_9ALTE</name>
<dbReference type="CDD" id="cd17470">
    <property type="entry name" value="T3SS_Flik_C"/>
    <property type="match status" value="1"/>
</dbReference>
<dbReference type="InterPro" id="IPR052563">
    <property type="entry name" value="FliK"/>
</dbReference>
<gene>
    <name evidence="6" type="ORF">LJ739_02690</name>
</gene>
<dbReference type="PRINTS" id="PR01007">
    <property type="entry name" value="FLGHOOKFLIK"/>
</dbReference>
<feature type="region of interest" description="Disordered" evidence="4">
    <location>
        <begin position="585"/>
        <end position="625"/>
    </location>
</feature>
<evidence type="ECO:0000256" key="3">
    <source>
        <dbReference type="ARBA" id="ARBA00022795"/>
    </source>
</evidence>
<dbReference type="Pfam" id="PF02120">
    <property type="entry name" value="Flg_hook"/>
    <property type="match status" value="1"/>
</dbReference>
<evidence type="ECO:0000259" key="5">
    <source>
        <dbReference type="Pfam" id="PF02120"/>
    </source>
</evidence>
<keyword evidence="6" id="KW-0966">Cell projection</keyword>
<feature type="compositionally biased region" description="Gly residues" evidence="4">
    <location>
        <begin position="601"/>
        <end position="611"/>
    </location>
</feature>
<feature type="compositionally biased region" description="Polar residues" evidence="4">
    <location>
        <begin position="1"/>
        <end position="29"/>
    </location>
</feature>
<comment type="caution">
    <text evidence="6">The sequence shown here is derived from an EMBL/GenBank/DDBJ whole genome shotgun (WGS) entry which is preliminary data.</text>
</comment>
<evidence type="ECO:0000256" key="1">
    <source>
        <dbReference type="ARBA" id="ARBA00003944"/>
    </source>
</evidence>
<comment type="similarity">
    <text evidence="2">Belongs to the FliK family.</text>
</comment>
<dbReference type="EMBL" id="JAJEWP010000001">
    <property type="protein sequence ID" value="MCC2615150.1"/>
    <property type="molecule type" value="Genomic_DNA"/>
</dbReference>
<feature type="domain" description="Flagellar hook-length control protein-like C-terminal" evidence="5">
    <location>
        <begin position="513"/>
        <end position="594"/>
    </location>
</feature>
<proteinExistence type="inferred from homology"/>
<feature type="compositionally biased region" description="Basic and acidic residues" evidence="4">
    <location>
        <begin position="61"/>
        <end position="100"/>
    </location>
</feature>
<protein>
    <submittedName>
        <fullName evidence="6">Flagellar hook-length control protein FliK</fullName>
    </submittedName>
</protein>
<reference evidence="6 7" key="1">
    <citation type="submission" date="2021-10" db="EMBL/GenBank/DDBJ databases">
        <title>Draft genome of Aestuariibacter halophilus JC2043.</title>
        <authorList>
            <person name="Emsley S.A."/>
            <person name="Pfannmuller K.M."/>
            <person name="Ushijima B."/>
            <person name="Saw J.H."/>
            <person name="Videau P."/>
        </authorList>
    </citation>
    <scope>NUCLEOTIDE SEQUENCE [LARGE SCALE GENOMIC DNA]</scope>
    <source>
        <strain evidence="6 7">JC2043</strain>
    </source>
</reference>
<accession>A0ABS8G5K4</accession>
<organism evidence="6 7">
    <name type="scientific">Fluctibacter halophilus</name>
    <dbReference type="NCBI Taxonomy" id="226011"/>
    <lineage>
        <taxon>Bacteria</taxon>
        <taxon>Pseudomonadati</taxon>
        <taxon>Pseudomonadota</taxon>
        <taxon>Gammaproteobacteria</taxon>
        <taxon>Alteromonadales</taxon>
        <taxon>Alteromonadaceae</taxon>
        <taxon>Fluctibacter</taxon>
    </lineage>
</organism>
<dbReference type="PANTHER" id="PTHR37533">
    <property type="entry name" value="FLAGELLAR HOOK-LENGTH CONTROL PROTEIN"/>
    <property type="match status" value="1"/>
</dbReference>
<evidence type="ECO:0000313" key="6">
    <source>
        <dbReference type="EMBL" id="MCC2615150.1"/>
    </source>
</evidence>
<keyword evidence="3" id="KW-1005">Bacterial flagellum biogenesis</keyword>
<dbReference type="PANTHER" id="PTHR37533:SF2">
    <property type="entry name" value="FLAGELLAR HOOK-LENGTH CONTROL PROTEIN"/>
    <property type="match status" value="1"/>
</dbReference>
<dbReference type="InterPro" id="IPR001635">
    <property type="entry name" value="Flag_hook_Flik"/>
</dbReference>
<sequence length="637" mass="68701">MQQIATRTSQVAALPVSTDTLNTTGSSASREYEQQSSEHFREMLDMQRNRDRSPGNPVEPRPQRPERSAASESPAPDKQDAVQSSERDHTQKNHSDEKPVEAQQTDNATQAPAPKSNADKAEQDASVTPEETSTETDPSLVAETNGNDEALLNEASAVVSEEAQPDVELGVTVDWLTLLAQINGNIDKEQSAPQVQPDAVEMTLPELEGAISEQLNSLIQQLDSGETLTPEAQAELAGLMAQWAKQWLSQADNASGQDVQTELTDDLNGMLREALSALDLSADVEQASPLGAMLKDLLAQTALDGEQNTDQQQLGLFNAKPAEVSVKTNQSDPDGLLKTLAQLPKETRDNLITQVTAMLEKGDTTKVSDETAKGLANVVGQMNEQQQKQFLASLSAGLDEISAQRKQGHEPGIDLQALIGASLAKAGVEGELAIQQQAKAVEALTQVLERAQHAQHAMTQGMEHALNVVRQERHAPVSAMDAQMSASVDAQRQQAFDKAVALHKPEGAQQMADKVRWMVNAQNMQADIRLDPPELGSMKVRINVSGESATVNFVVQSQQAREVLEQATPRLKELLEEQGIQLGQSSVEQEQQGNEANEGQMAGGDGLGQGDDGLEEGAGMREQSIPRVHNGLIDYFV</sequence>
<comment type="function">
    <text evidence="1">Controls the length of the flagellar hook.</text>
</comment>